<dbReference type="Gene3D" id="1.10.3910.10">
    <property type="entry name" value="SP0561-like"/>
    <property type="match status" value="1"/>
</dbReference>
<gene>
    <name evidence="3" type="ORF">ACM44_06175</name>
</gene>
<feature type="domain" description="DUF1858" evidence="1">
    <location>
        <begin position="4"/>
        <end position="63"/>
    </location>
</feature>
<feature type="domain" description="DUF2249" evidence="2">
    <location>
        <begin position="211"/>
        <end position="274"/>
    </location>
</feature>
<evidence type="ECO:0000313" key="4">
    <source>
        <dbReference type="Proteomes" id="UP000035900"/>
    </source>
</evidence>
<dbReference type="InterPro" id="IPR015077">
    <property type="entry name" value="DUF1858"/>
</dbReference>
<dbReference type="InterPro" id="IPR038062">
    <property type="entry name" value="ScdA-like_N_sf"/>
</dbReference>
<dbReference type="AlphaFoldDB" id="A0A0J7J157"/>
<dbReference type="SUPFAM" id="SSF140683">
    <property type="entry name" value="SP0561-like"/>
    <property type="match status" value="1"/>
</dbReference>
<dbReference type="PATRIC" id="fig|1304281.5.peg.1322"/>
<dbReference type="EMBL" id="LFNG01000006">
    <property type="protein sequence ID" value="KMQ71794.1"/>
    <property type="molecule type" value="Genomic_DNA"/>
</dbReference>
<dbReference type="STRING" id="1304281.ACM44_06175"/>
<dbReference type="Proteomes" id="UP000035900">
    <property type="component" value="Unassembled WGS sequence"/>
</dbReference>
<evidence type="ECO:0008006" key="5">
    <source>
        <dbReference type="Google" id="ProtNLM"/>
    </source>
</evidence>
<dbReference type="OrthoDB" id="128918at2"/>
<evidence type="ECO:0000313" key="3">
    <source>
        <dbReference type="EMBL" id="KMQ71794.1"/>
    </source>
</evidence>
<name>A0A0J7J157_9FLAO</name>
<comment type="caution">
    <text evidence="3">The sequence shown here is derived from an EMBL/GenBank/DDBJ whole genome shotgun (WGS) entry which is preliminary data.</text>
</comment>
<protein>
    <recommendedName>
        <fullName evidence="5">DUF2249 domain-containing protein</fullName>
    </recommendedName>
</protein>
<dbReference type="RefSeq" id="WP_048499139.1">
    <property type="nucleotide sequence ID" value="NZ_LFNG01000006.1"/>
</dbReference>
<sequence length="278" mass="31639">MKIITAKTKISELIKENSQSVEAIASIAKPLEKLKNPILRKIMASRVTIAEAAKMGGAKVEDFKRVLAPLGFVFEGMESPKEETSHEPRPGWLQNAPKEDIDFYDVRPIIDDGADPLKEILHRFKEVPNGKILCVVNNFVPTPLIHLLKQQKAEDSFVENISDKEFHTYFLKKKKEEEPASETADSKVIMHDAAHFDEVLSRFEEGQLTKIDVRELEMPGPMQAILGELETLPAGNALYIDHKRIPVYLLEELAEKDFEVHIHNIEEGNVRMLIFYKK</sequence>
<reference evidence="3 4" key="1">
    <citation type="journal article" date="2004" name="Int. J. Syst. Evol. Microbiol.">
        <title>Kaistella koreensis gen. nov., sp. nov., a novel member of the Chryseobacterium-Bergeyella-Riemerella branch.</title>
        <authorList>
            <person name="Kim M.K."/>
            <person name="Im W.T."/>
            <person name="Shin Y.K."/>
            <person name="Lim J.H."/>
            <person name="Kim S.H."/>
            <person name="Lee B.C."/>
            <person name="Park M.Y."/>
            <person name="Lee K.Y."/>
            <person name="Lee S.T."/>
        </authorList>
    </citation>
    <scope>NUCLEOTIDE SEQUENCE [LARGE SCALE GENOMIC DNA]</scope>
    <source>
        <strain evidence="3 4">CCUG 49689</strain>
    </source>
</reference>
<feature type="domain" description="DUF2249" evidence="2">
    <location>
        <begin position="105"/>
        <end position="153"/>
    </location>
</feature>
<organism evidence="3 4">
    <name type="scientific">Chryseobacterium koreense CCUG 49689</name>
    <dbReference type="NCBI Taxonomy" id="1304281"/>
    <lineage>
        <taxon>Bacteria</taxon>
        <taxon>Pseudomonadati</taxon>
        <taxon>Bacteroidota</taxon>
        <taxon>Flavobacteriia</taxon>
        <taxon>Flavobacteriales</taxon>
        <taxon>Weeksellaceae</taxon>
        <taxon>Chryseobacterium group</taxon>
        <taxon>Chryseobacterium</taxon>
    </lineage>
</organism>
<keyword evidence="4" id="KW-1185">Reference proteome</keyword>
<dbReference type="InterPro" id="IPR018720">
    <property type="entry name" value="DUF2249"/>
</dbReference>
<dbReference type="Pfam" id="PF10006">
    <property type="entry name" value="DUF2249"/>
    <property type="match status" value="2"/>
</dbReference>
<dbReference type="Pfam" id="PF08984">
    <property type="entry name" value="DUF1858"/>
    <property type="match status" value="1"/>
</dbReference>
<evidence type="ECO:0000259" key="1">
    <source>
        <dbReference type="Pfam" id="PF08984"/>
    </source>
</evidence>
<accession>A0A0J7J157</accession>
<proteinExistence type="predicted"/>
<evidence type="ECO:0000259" key="2">
    <source>
        <dbReference type="Pfam" id="PF10006"/>
    </source>
</evidence>